<proteinExistence type="predicted"/>
<name>A0A4Y7PLS9_9AGAM</name>
<dbReference type="VEuPathDB" id="FungiDB:BD410DRAFT_796066"/>
<keyword evidence="3" id="KW-1185">Reference proteome</keyword>
<evidence type="ECO:0000313" key="2">
    <source>
        <dbReference type="EMBL" id="TDL15792.1"/>
    </source>
</evidence>
<evidence type="ECO:0000313" key="3">
    <source>
        <dbReference type="Proteomes" id="UP000294933"/>
    </source>
</evidence>
<protein>
    <submittedName>
        <fullName evidence="2">Uncharacterized protein</fullName>
    </submittedName>
</protein>
<sequence>MEEEEAEQCLVWGGGLRHRRHTFYEPWRCDAHARARLPCRRVPFPFALLPITLSFPFHGVLYAHESLVALSCLRKSKNKNKNKNNDENEYGSGFGEGGVRPPRLIAIGSCVAVCF</sequence>
<gene>
    <name evidence="2" type="ORF">BD410DRAFT_796066</name>
</gene>
<evidence type="ECO:0000256" key="1">
    <source>
        <dbReference type="SAM" id="MobiDB-lite"/>
    </source>
</evidence>
<dbReference type="Proteomes" id="UP000294933">
    <property type="component" value="Unassembled WGS sequence"/>
</dbReference>
<feature type="region of interest" description="Disordered" evidence="1">
    <location>
        <begin position="78"/>
        <end position="98"/>
    </location>
</feature>
<dbReference type="AlphaFoldDB" id="A0A4Y7PLS9"/>
<dbReference type="EMBL" id="ML170262">
    <property type="protein sequence ID" value="TDL15792.1"/>
    <property type="molecule type" value="Genomic_DNA"/>
</dbReference>
<reference evidence="2 3" key="1">
    <citation type="submission" date="2018-06" db="EMBL/GenBank/DDBJ databases">
        <title>A transcriptomic atlas of mushroom development highlights an independent origin of complex multicellularity.</title>
        <authorList>
            <consortium name="DOE Joint Genome Institute"/>
            <person name="Krizsan K."/>
            <person name="Almasi E."/>
            <person name="Merenyi Z."/>
            <person name="Sahu N."/>
            <person name="Viragh M."/>
            <person name="Koszo T."/>
            <person name="Mondo S."/>
            <person name="Kiss B."/>
            <person name="Balint B."/>
            <person name="Kues U."/>
            <person name="Barry K."/>
            <person name="Hegedus J.C."/>
            <person name="Henrissat B."/>
            <person name="Johnson J."/>
            <person name="Lipzen A."/>
            <person name="Ohm R."/>
            <person name="Nagy I."/>
            <person name="Pangilinan J."/>
            <person name="Yan J."/>
            <person name="Xiong Y."/>
            <person name="Grigoriev I.V."/>
            <person name="Hibbett D.S."/>
            <person name="Nagy L.G."/>
        </authorList>
    </citation>
    <scope>NUCLEOTIDE SEQUENCE [LARGE SCALE GENOMIC DNA]</scope>
    <source>
        <strain evidence="2 3">SZMC22713</strain>
    </source>
</reference>
<organism evidence="2 3">
    <name type="scientific">Rickenella mellea</name>
    <dbReference type="NCBI Taxonomy" id="50990"/>
    <lineage>
        <taxon>Eukaryota</taxon>
        <taxon>Fungi</taxon>
        <taxon>Dikarya</taxon>
        <taxon>Basidiomycota</taxon>
        <taxon>Agaricomycotina</taxon>
        <taxon>Agaricomycetes</taxon>
        <taxon>Hymenochaetales</taxon>
        <taxon>Rickenellaceae</taxon>
        <taxon>Rickenella</taxon>
    </lineage>
</organism>
<accession>A0A4Y7PLS9</accession>